<dbReference type="PROSITE" id="PS51892">
    <property type="entry name" value="SUBTILASE"/>
    <property type="match status" value="1"/>
</dbReference>
<evidence type="ECO:0000256" key="8">
    <source>
        <dbReference type="SAM" id="MobiDB-lite"/>
    </source>
</evidence>
<dbReference type="GO" id="GO:0004252">
    <property type="term" value="F:serine-type endopeptidase activity"/>
    <property type="evidence" value="ECO:0007669"/>
    <property type="project" value="UniProtKB-UniRule"/>
</dbReference>
<feature type="domain" description="SLH" evidence="10">
    <location>
        <begin position="866"/>
        <end position="929"/>
    </location>
</feature>
<feature type="active site" description="Charge relay system" evidence="5 6">
    <location>
        <position position="412"/>
    </location>
</feature>
<dbReference type="InterPro" id="IPR054399">
    <property type="entry name" value="Fervidolysin-like_N_prodom"/>
</dbReference>
<feature type="active site" description="Charge relay system" evidence="5 6">
    <location>
        <position position="224"/>
    </location>
</feature>
<dbReference type="InterPro" id="IPR015500">
    <property type="entry name" value="Peptidase_S8_subtilisin-rel"/>
</dbReference>
<feature type="signal peptide" evidence="9">
    <location>
        <begin position="1"/>
        <end position="26"/>
    </location>
</feature>
<dbReference type="Pfam" id="PF13290">
    <property type="entry name" value="CHB_HEX_C_1"/>
    <property type="match status" value="1"/>
</dbReference>
<dbReference type="PROSITE" id="PS00137">
    <property type="entry name" value="SUBTILASE_HIS"/>
    <property type="match status" value="1"/>
</dbReference>
<keyword evidence="12" id="KW-1185">Reference proteome</keyword>
<dbReference type="PANTHER" id="PTHR43806">
    <property type="entry name" value="PEPTIDASE S8"/>
    <property type="match status" value="1"/>
</dbReference>
<dbReference type="Pfam" id="PF00082">
    <property type="entry name" value="Peptidase_S8"/>
    <property type="match status" value="1"/>
</dbReference>
<evidence type="ECO:0000256" key="1">
    <source>
        <dbReference type="ARBA" id="ARBA00011073"/>
    </source>
</evidence>
<evidence type="ECO:0000256" key="3">
    <source>
        <dbReference type="ARBA" id="ARBA00022801"/>
    </source>
</evidence>
<dbReference type="AlphaFoldDB" id="H6NSM5"/>
<dbReference type="PROSITE" id="PS00138">
    <property type="entry name" value="SUBTILASE_SER"/>
    <property type="match status" value="1"/>
</dbReference>
<keyword evidence="4 6" id="KW-0720">Serine protease</keyword>
<dbReference type="InterPro" id="IPR023828">
    <property type="entry name" value="Peptidase_S8_Ser-AS"/>
</dbReference>
<name>H6NSM5_9BACL</name>
<dbReference type="InterPro" id="IPR000209">
    <property type="entry name" value="Peptidase_S8/S53_dom"/>
</dbReference>
<dbReference type="InterPro" id="IPR036852">
    <property type="entry name" value="Peptidase_S8/S53_dom_sf"/>
</dbReference>
<evidence type="ECO:0000256" key="7">
    <source>
        <dbReference type="RuleBase" id="RU003355"/>
    </source>
</evidence>
<evidence type="ECO:0000256" key="4">
    <source>
        <dbReference type="ARBA" id="ARBA00022825"/>
    </source>
</evidence>
<keyword evidence="2 6" id="KW-0645">Protease</keyword>
<feature type="domain" description="SLH" evidence="10">
    <location>
        <begin position="996"/>
        <end position="1054"/>
    </location>
</feature>
<dbReference type="HOGENOM" id="CLU_002614_0_0_9"/>
<evidence type="ECO:0000313" key="11">
    <source>
        <dbReference type="EMBL" id="AFC27446.1"/>
    </source>
</evidence>
<organism evidence="11 12">
    <name type="scientific">Paenibacillus mucilaginosus 3016</name>
    <dbReference type="NCBI Taxonomy" id="1116391"/>
    <lineage>
        <taxon>Bacteria</taxon>
        <taxon>Bacillati</taxon>
        <taxon>Bacillota</taxon>
        <taxon>Bacilli</taxon>
        <taxon>Bacillales</taxon>
        <taxon>Paenibacillaceae</taxon>
        <taxon>Paenibacillus</taxon>
    </lineage>
</organism>
<evidence type="ECO:0000256" key="9">
    <source>
        <dbReference type="SAM" id="SignalP"/>
    </source>
</evidence>
<dbReference type="PROSITE" id="PS51272">
    <property type="entry name" value="SLH"/>
    <property type="match status" value="3"/>
</dbReference>
<comment type="similarity">
    <text evidence="1 6 7">Belongs to the peptidase S8 family.</text>
</comment>
<evidence type="ECO:0000313" key="12">
    <source>
        <dbReference type="Proteomes" id="UP000007523"/>
    </source>
</evidence>
<dbReference type="RefSeq" id="WP_014368325.1">
    <property type="nucleotide sequence ID" value="NC_016935.1"/>
</dbReference>
<dbReference type="GO" id="GO:0006508">
    <property type="term" value="P:proteolysis"/>
    <property type="evidence" value="ECO:0007669"/>
    <property type="project" value="UniProtKB-KW"/>
</dbReference>
<dbReference type="PRINTS" id="PR00723">
    <property type="entry name" value="SUBTILISIN"/>
</dbReference>
<dbReference type="PROSITE" id="PS00136">
    <property type="entry name" value="SUBTILASE_ASP"/>
    <property type="match status" value="1"/>
</dbReference>
<protein>
    <recommendedName>
        <fullName evidence="10">SLH domain-containing protein</fullName>
    </recommendedName>
</protein>
<dbReference type="PANTHER" id="PTHR43806:SF11">
    <property type="entry name" value="CEREVISIN-RELATED"/>
    <property type="match status" value="1"/>
</dbReference>
<dbReference type="InterPro" id="IPR059177">
    <property type="entry name" value="GH29D-like_dom"/>
</dbReference>
<feature type="region of interest" description="Disordered" evidence="8">
    <location>
        <begin position="661"/>
        <end position="696"/>
    </location>
</feature>
<proteinExistence type="inferred from homology"/>
<dbReference type="KEGG" id="pmq:PM3016_476"/>
<sequence length="1054" mass="110078">MDWPKQRLACAGLAAALVLSPFLSCAADAAAEMGTAEPEPVQESEPIPAASAPEVVPGKVLVKYKKTAEAPSGARMLKASGKVSTTVTVQTQEQESVPDAVKRLMENPDVEYAEPVYRFHYTDLDYRPALPVEKGSLLGAGKGSGKSLKTVASNDPYLDYQWGLSVTELTYGWERVQGNTDRQPVTIAVIDSGVRADHEDLAGVLLRGYDVKNRDWNPEDENGHGTMVAGLAAALTDNGVGIAGAAGPGPVRILPVKVGGSGRTDIESSDVAEGIYWAADNGADVINLSLGMSGEVQAVKDAIEYAFSKKIVVVAAAGNDSNHWTGDEAGNVLREEEETEGEELPRRAYRTLFPASMPGVVSVGSVTRAEGGGLTIADFSNIGRVTVVAPGTSMYSTLHTGPDAVGIGNGTSFSAPLAAGLAALLKMQDPDLTSADVERILSHTARRLEPPAAKGSGSYSASAYYGGGLLDGTAAFTRPRLSLTALRTTAGSAGQSLLQAKLRAEDDTGREAGAEVSPGTAVRVSITSRTGESKTVTREVYLGRTLEERLNAEDVYHLEVQAKLPEDLEGRYVPPGPVVLLKRPGAPETSPAAGSYTGKQTVELKTVTAGAKLVYGFAGSTTVYDYTGPITLTESRTLVVYAVKNGIASEPRSYKYTIGAGSSNSGGGSSSGTGVSQPAAGEGGSPGAAPPPVTVAPPKEELKERITSAKGAPVTVDVPDKGAGGWVFELAGEVWNLAKTTGTKLIIQGDGLSFTVPPGAFDVADDTAVKLSALSAAEAPGRPAYAEPASPVYKLRLEAGGQEITAFEKPVLLTVDFDGGKITDLNRSGVYRYEEETGNWAYAGGSPEQNQYRIELKGFGRFTVMQWNRHFADLEGHWAREAVERMASKGVADGMTDTEFAPDAEVTRAQFTALLARTLQLPQSAGELPFGDVPEDAWYRQALVNALAAGLISGVSDTQFAPDELITREQMALMLVNAGNYAAGPGNGAVLASAEPVSFRDGGRISAWAAEAVKKAAGLGLLKGMPDGTFGPANPASRGQAVTVLCRLLDPDAP</sequence>
<dbReference type="STRING" id="1116391.PM3016_476"/>
<dbReference type="SUPFAM" id="SSF52743">
    <property type="entry name" value="Subtilisin-like"/>
    <property type="match status" value="1"/>
</dbReference>
<feature type="domain" description="SLH" evidence="10">
    <location>
        <begin position="930"/>
        <end position="989"/>
    </location>
</feature>
<dbReference type="Pfam" id="PF22148">
    <property type="entry name" value="Fervidolysin_NPro-like"/>
    <property type="match status" value="1"/>
</dbReference>
<dbReference type="Gene3D" id="3.40.50.200">
    <property type="entry name" value="Peptidase S8/S53 domain"/>
    <property type="match status" value="1"/>
</dbReference>
<feature type="chain" id="PRO_5003605846" description="SLH domain-containing protein" evidence="9">
    <location>
        <begin position="27"/>
        <end position="1054"/>
    </location>
</feature>
<evidence type="ECO:0000256" key="6">
    <source>
        <dbReference type="PROSITE-ProRule" id="PRU01240"/>
    </source>
</evidence>
<dbReference type="Proteomes" id="UP000007523">
    <property type="component" value="Chromosome"/>
</dbReference>
<dbReference type="EMBL" id="CP003235">
    <property type="protein sequence ID" value="AFC27446.1"/>
    <property type="molecule type" value="Genomic_DNA"/>
</dbReference>
<evidence type="ECO:0000259" key="10">
    <source>
        <dbReference type="PROSITE" id="PS51272"/>
    </source>
</evidence>
<feature type="active site" description="Charge relay system" evidence="5 6">
    <location>
        <position position="191"/>
    </location>
</feature>
<dbReference type="InterPro" id="IPR022398">
    <property type="entry name" value="Peptidase_S8_His-AS"/>
</dbReference>
<reference evidence="11 12" key="1">
    <citation type="journal article" date="2012" name="J. Bacteriol.">
        <title>Complete Genome Sequence of Paenibacillus mucilaginosus 3016, a Bacterium Functional as Microbial Fertilizer.</title>
        <authorList>
            <person name="Ma M."/>
            <person name="Wang Z."/>
            <person name="Li L."/>
            <person name="Jiang X."/>
            <person name="Guan D."/>
            <person name="Cao F."/>
            <person name="Chen H."/>
            <person name="Wang X."/>
            <person name="Shen D."/>
            <person name="Du B."/>
            <person name="Li J."/>
        </authorList>
    </citation>
    <scope>NUCLEOTIDE SEQUENCE [LARGE SCALE GENOMIC DNA]</scope>
    <source>
        <strain evidence="11 12">3016</strain>
    </source>
</reference>
<gene>
    <name evidence="11" type="ORF">PM3016_476</name>
</gene>
<dbReference type="InterPro" id="IPR023827">
    <property type="entry name" value="Peptidase_S8_Asp-AS"/>
</dbReference>
<keyword evidence="9" id="KW-0732">Signal</keyword>
<evidence type="ECO:0000256" key="5">
    <source>
        <dbReference type="PIRSR" id="PIRSR615500-1"/>
    </source>
</evidence>
<evidence type="ECO:0000256" key="2">
    <source>
        <dbReference type="ARBA" id="ARBA00022670"/>
    </source>
</evidence>
<keyword evidence="3 6" id="KW-0378">Hydrolase</keyword>
<accession>H6NSM5</accession>
<dbReference type="InterPro" id="IPR050131">
    <property type="entry name" value="Peptidase_S8_subtilisin-like"/>
</dbReference>
<dbReference type="Pfam" id="PF00395">
    <property type="entry name" value="SLH"/>
    <property type="match status" value="3"/>
</dbReference>
<dbReference type="InterPro" id="IPR001119">
    <property type="entry name" value="SLH_dom"/>
</dbReference>